<keyword evidence="4" id="KW-1185">Reference proteome</keyword>
<dbReference type="Gene3D" id="3.40.190.10">
    <property type="entry name" value="Periplasmic binding protein-like II"/>
    <property type="match status" value="1"/>
</dbReference>
<dbReference type="SUPFAM" id="SSF53850">
    <property type="entry name" value="Periplasmic binding protein-like II"/>
    <property type="match status" value="1"/>
</dbReference>
<evidence type="ECO:0000256" key="1">
    <source>
        <dbReference type="SAM" id="SignalP"/>
    </source>
</evidence>
<gene>
    <name evidence="3" type="ORF">ANI01nite_07420</name>
</gene>
<keyword evidence="1" id="KW-0732">Signal</keyword>
<evidence type="ECO:0000313" key="3">
    <source>
        <dbReference type="EMBL" id="GEC11539.1"/>
    </source>
</evidence>
<dbReference type="Pfam" id="PF00497">
    <property type="entry name" value="SBP_bac_3"/>
    <property type="match status" value="1"/>
</dbReference>
<protein>
    <recommendedName>
        <fullName evidence="2">Solute-binding protein family 3/N-terminal domain-containing protein</fullName>
    </recommendedName>
</protein>
<proteinExistence type="predicted"/>
<accession>A0ABQ0RI89</accession>
<dbReference type="InterPro" id="IPR001638">
    <property type="entry name" value="Solute-binding_3/MltF_N"/>
</dbReference>
<name>A0ABQ0RI89_GLUNI</name>
<evidence type="ECO:0000313" key="4">
    <source>
        <dbReference type="Proteomes" id="UP000316242"/>
    </source>
</evidence>
<comment type="caution">
    <text evidence="3">The sequence shown here is derived from an EMBL/GenBank/DDBJ whole genome shotgun (WGS) entry which is preliminary data.</text>
</comment>
<dbReference type="Proteomes" id="UP000316242">
    <property type="component" value="Unassembled WGS sequence"/>
</dbReference>
<dbReference type="PROSITE" id="PS51257">
    <property type="entry name" value="PROKAR_LIPOPROTEIN"/>
    <property type="match status" value="1"/>
</dbReference>
<feature type="signal peptide" evidence="1">
    <location>
        <begin position="1"/>
        <end position="26"/>
    </location>
</feature>
<sequence length="165" mass="17808">MFRQRPFRARQVKGAAVLGSVFLATACFPAVPVDPEGTLDTVRSGTLRAGVSPASDFVEIRDGEPQGAEAMLIEDFAEHAGAEIQWTIGGEEQLVKQLEAGQLDLVAGGITSKTPWSEKAGVTRPYRTATDAEGKEMKIVLLVPPGENAFLSEVEYFLDQTQEMP</sequence>
<feature type="domain" description="Solute-binding protein family 3/N-terminal" evidence="2">
    <location>
        <begin position="57"/>
        <end position="161"/>
    </location>
</feature>
<dbReference type="EMBL" id="BJNE01000002">
    <property type="protein sequence ID" value="GEC11539.1"/>
    <property type="molecule type" value="Genomic_DNA"/>
</dbReference>
<organism evidence="3 4">
    <name type="scientific">Glutamicibacter nicotianae</name>
    <name type="common">Arthrobacter nicotianae</name>
    <dbReference type="NCBI Taxonomy" id="37929"/>
    <lineage>
        <taxon>Bacteria</taxon>
        <taxon>Bacillati</taxon>
        <taxon>Actinomycetota</taxon>
        <taxon>Actinomycetes</taxon>
        <taxon>Micrococcales</taxon>
        <taxon>Micrococcaceae</taxon>
        <taxon>Glutamicibacter</taxon>
    </lineage>
</organism>
<feature type="chain" id="PRO_5046179635" description="Solute-binding protein family 3/N-terminal domain-containing protein" evidence="1">
    <location>
        <begin position="27"/>
        <end position="165"/>
    </location>
</feature>
<dbReference type="RefSeq" id="WP_344695336.1">
    <property type="nucleotide sequence ID" value="NZ_BAAAWM010000001.1"/>
</dbReference>
<reference evidence="3 4" key="1">
    <citation type="submission" date="2019-06" db="EMBL/GenBank/DDBJ databases">
        <title>Whole genome shotgun sequence of Glutamicibacter nicotianae NBRC 14234.</title>
        <authorList>
            <person name="Hosoyama A."/>
            <person name="Uohara A."/>
            <person name="Ohji S."/>
            <person name="Ichikawa N."/>
        </authorList>
    </citation>
    <scope>NUCLEOTIDE SEQUENCE [LARGE SCALE GENOMIC DNA]</scope>
    <source>
        <strain evidence="3 4">NBRC 14234</strain>
    </source>
</reference>
<evidence type="ECO:0000259" key="2">
    <source>
        <dbReference type="Pfam" id="PF00497"/>
    </source>
</evidence>